<dbReference type="NCBIfam" id="TIGR02966">
    <property type="entry name" value="phoR_proteo"/>
    <property type="match status" value="1"/>
</dbReference>
<evidence type="ECO:0000256" key="4">
    <source>
        <dbReference type="ARBA" id="ARBA00019665"/>
    </source>
</evidence>
<dbReference type="InterPro" id="IPR036890">
    <property type="entry name" value="HATPase_C_sf"/>
</dbReference>
<sequence length="451" mass="51690">MSFLRAWFPLLLPLSLALLWWWGRVPLHQIAAFLWFSAFVSALWVGWHRQQALRFRAWFREKRTSMPPLSAGIWEETFAEGYHWRRHQEITQRQLSAQIVQLRDALQAMPDAVILMDEDGRLLWVNPAAVQLLGLHWPDDLGKPFAYWLRLPQMRQFLSGEASTAIQMPMPRDPERIVEGLRYPLGDAGALVLFRDITRLRQLEQVRQDFVANVSHELRSPLTVIRGFLENLLDGPLGRDAEVGPQLRLMEAQSQRMQSLVEDLLSLARMESTEPDPQRLQELLPAELLHRSLNSLAPRIQEKALRLALEVDEDLAILAEPLDVQSIVHNLVDNAVKYSAAGGLIRIAWSETATELCFTVEDQGDGIAPEHLRRITERFYRVDRGRSRRVGGTGLGLAIVRHAVERYRGRLEIHSEVGRGSVFRVHFPLALGRRREVEREPENTVAVIKVS</sequence>
<evidence type="ECO:0000313" key="22">
    <source>
        <dbReference type="Proteomes" id="UP000005522"/>
    </source>
</evidence>
<dbReference type="InterPro" id="IPR004358">
    <property type="entry name" value="Sig_transdc_His_kin-like_C"/>
</dbReference>
<dbReference type="GO" id="GO:0006817">
    <property type="term" value="P:phosphate ion transport"/>
    <property type="evidence" value="ECO:0007669"/>
    <property type="project" value="UniProtKB-KW"/>
</dbReference>
<dbReference type="InterPro" id="IPR036097">
    <property type="entry name" value="HisK_dim/P_sf"/>
</dbReference>
<dbReference type="KEGG" id="acz:Acaty_c0819"/>
<evidence type="ECO:0000256" key="13">
    <source>
        <dbReference type="ARBA" id="ARBA00022840"/>
    </source>
</evidence>
<dbReference type="PANTHER" id="PTHR45453:SF1">
    <property type="entry name" value="PHOSPHATE REGULON SENSOR PROTEIN PHOR"/>
    <property type="match status" value="1"/>
</dbReference>
<evidence type="ECO:0000256" key="8">
    <source>
        <dbReference type="ARBA" id="ARBA00022592"/>
    </source>
</evidence>
<dbReference type="Pfam" id="PF00512">
    <property type="entry name" value="HisKA"/>
    <property type="match status" value="1"/>
</dbReference>
<evidence type="ECO:0000256" key="9">
    <source>
        <dbReference type="ARBA" id="ARBA00022679"/>
    </source>
</evidence>
<dbReference type="Proteomes" id="UP000005522">
    <property type="component" value="Chromosome"/>
</dbReference>
<comment type="subcellular location">
    <subcellularLocation>
        <location evidence="2">Cell membrane</location>
    </subcellularLocation>
</comment>
<evidence type="ECO:0000256" key="5">
    <source>
        <dbReference type="ARBA" id="ARBA00022448"/>
    </source>
</evidence>
<keyword evidence="16 18" id="KW-0472">Membrane</keyword>
<dbReference type="PRINTS" id="PR00344">
    <property type="entry name" value="BCTRLSENSOR"/>
</dbReference>
<evidence type="ECO:0000256" key="11">
    <source>
        <dbReference type="ARBA" id="ARBA00022741"/>
    </source>
</evidence>
<dbReference type="InterPro" id="IPR003594">
    <property type="entry name" value="HATPase_dom"/>
</dbReference>
<dbReference type="AlphaFoldDB" id="A0A059ZXJ6"/>
<dbReference type="InterPro" id="IPR035965">
    <property type="entry name" value="PAS-like_dom_sf"/>
</dbReference>
<keyword evidence="11" id="KW-0547">Nucleotide-binding</keyword>
<keyword evidence="12" id="KW-0418">Kinase</keyword>
<dbReference type="EMBL" id="CP005986">
    <property type="protein sequence ID" value="AIA54696.1"/>
    <property type="molecule type" value="Genomic_DNA"/>
</dbReference>
<dbReference type="InterPro" id="IPR005467">
    <property type="entry name" value="His_kinase_dom"/>
</dbReference>
<keyword evidence="7" id="KW-0597">Phosphoprotein</keyword>
<dbReference type="Gene3D" id="1.10.287.130">
    <property type="match status" value="1"/>
</dbReference>
<dbReference type="GO" id="GO:0016036">
    <property type="term" value="P:cellular response to phosphate starvation"/>
    <property type="evidence" value="ECO:0007669"/>
    <property type="project" value="TreeGrafter"/>
</dbReference>
<evidence type="ECO:0000256" key="2">
    <source>
        <dbReference type="ARBA" id="ARBA00004236"/>
    </source>
</evidence>
<dbReference type="GO" id="GO:0005524">
    <property type="term" value="F:ATP binding"/>
    <property type="evidence" value="ECO:0007669"/>
    <property type="project" value="UniProtKB-KW"/>
</dbReference>
<feature type="domain" description="PAS" evidence="20">
    <location>
        <begin position="98"/>
        <end position="169"/>
    </location>
</feature>
<evidence type="ECO:0000313" key="21">
    <source>
        <dbReference type="EMBL" id="AIA54696.1"/>
    </source>
</evidence>
<dbReference type="FunFam" id="3.30.565.10:FF:000006">
    <property type="entry name" value="Sensor histidine kinase WalK"/>
    <property type="match status" value="1"/>
</dbReference>
<feature type="domain" description="Histidine kinase" evidence="19">
    <location>
        <begin position="213"/>
        <end position="431"/>
    </location>
</feature>
<dbReference type="eggNOG" id="COG5002">
    <property type="taxonomic scope" value="Bacteria"/>
</dbReference>
<proteinExistence type="predicted"/>
<comment type="function">
    <text evidence="17">Member of the two-component regulatory system PhoR/PhoB involved in the phosphate regulon genes expression. PhoR may function as a membrane-associated protein kinase that phosphorylates PhoB in response to environmental signals.</text>
</comment>
<dbReference type="EC" id="2.7.13.3" evidence="3"/>
<dbReference type="SUPFAM" id="SSF47384">
    <property type="entry name" value="Homodimeric domain of signal transducing histidine kinase"/>
    <property type="match status" value="1"/>
</dbReference>
<dbReference type="SMART" id="SM00387">
    <property type="entry name" value="HATPase_c"/>
    <property type="match status" value="1"/>
</dbReference>
<dbReference type="Pfam" id="PF02518">
    <property type="entry name" value="HATPase_c"/>
    <property type="match status" value="1"/>
</dbReference>
<name>A0A059ZXJ6_ACICK</name>
<evidence type="ECO:0000256" key="10">
    <source>
        <dbReference type="ARBA" id="ARBA00022692"/>
    </source>
</evidence>
<evidence type="ECO:0000256" key="6">
    <source>
        <dbReference type="ARBA" id="ARBA00022475"/>
    </source>
</evidence>
<dbReference type="GO" id="GO:0005886">
    <property type="term" value="C:plasma membrane"/>
    <property type="evidence" value="ECO:0007669"/>
    <property type="project" value="UniProtKB-SubCell"/>
</dbReference>
<dbReference type="CDD" id="cd00082">
    <property type="entry name" value="HisKA"/>
    <property type="match status" value="1"/>
</dbReference>
<gene>
    <name evidence="21" type="ORF">Acaty_c0819</name>
</gene>
<protein>
    <recommendedName>
        <fullName evidence="4">Phosphate regulon sensor protein PhoR</fullName>
        <ecNumber evidence="3">2.7.13.3</ecNumber>
    </recommendedName>
</protein>
<keyword evidence="15" id="KW-0902">Two-component regulatory system</keyword>
<dbReference type="Pfam" id="PF11808">
    <property type="entry name" value="PhoR"/>
    <property type="match status" value="1"/>
</dbReference>
<dbReference type="SMART" id="SM00388">
    <property type="entry name" value="HisKA"/>
    <property type="match status" value="1"/>
</dbReference>
<dbReference type="HOGENOM" id="CLU_000445_89_2_6"/>
<dbReference type="PANTHER" id="PTHR45453">
    <property type="entry name" value="PHOSPHATE REGULON SENSOR PROTEIN PHOR"/>
    <property type="match status" value="1"/>
</dbReference>
<comment type="catalytic activity">
    <reaction evidence="1">
        <text>ATP + protein L-histidine = ADP + protein N-phospho-L-histidine.</text>
        <dbReference type="EC" id="2.7.13.3"/>
    </reaction>
</comment>
<evidence type="ECO:0000259" key="19">
    <source>
        <dbReference type="PROSITE" id="PS50109"/>
    </source>
</evidence>
<keyword evidence="8" id="KW-0592">Phosphate transport</keyword>
<evidence type="ECO:0000256" key="18">
    <source>
        <dbReference type="SAM" id="Phobius"/>
    </source>
</evidence>
<dbReference type="Gene3D" id="3.30.450.20">
    <property type="entry name" value="PAS domain"/>
    <property type="match status" value="1"/>
</dbReference>
<dbReference type="CDD" id="cd00130">
    <property type="entry name" value="PAS"/>
    <property type="match status" value="1"/>
</dbReference>
<dbReference type="Gene3D" id="3.30.565.10">
    <property type="entry name" value="Histidine kinase-like ATPase, C-terminal domain"/>
    <property type="match status" value="1"/>
</dbReference>
<reference evidence="21 22" key="1">
    <citation type="journal article" date="2009" name="J. Bacteriol.">
        <title>Draft genome sequence of the extremely acidophilic bacterium Acidithiobacillus caldus ATCC 51756 reveals metabolic versatility in the genus Acidithiobacillus.</title>
        <authorList>
            <person name="Valdes J."/>
            <person name="Quatrini R."/>
            <person name="Hallberg K."/>
            <person name="Dopson M."/>
            <person name="Valenzuela P.D."/>
            <person name="Holmes D.S."/>
        </authorList>
    </citation>
    <scope>NUCLEOTIDE SEQUENCE [LARGE SCALE GENOMIC DNA]</scope>
    <source>
        <strain evidence="22">ATCC 51756 / DSM 8584 / KU</strain>
    </source>
</reference>
<keyword evidence="5" id="KW-0813">Transport</keyword>
<dbReference type="InterPro" id="IPR021766">
    <property type="entry name" value="PhoR_N"/>
</dbReference>
<organism evidence="21 22">
    <name type="scientific">Acidithiobacillus caldus (strain ATCC 51756 / DSM 8584 / KU)</name>
    <dbReference type="NCBI Taxonomy" id="637389"/>
    <lineage>
        <taxon>Bacteria</taxon>
        <taxon>Pseudomonadati</taxon>
        <taxon>Pseudomonadota</taxon>
        <taxon>Acidithiobacillia</taxon>
        <taxon>Acidithiobacillales</taxon>
        <taxon>Acidithiobacillaceae</taxon>
        <taxon>Acidithiobacillus</taxon>
    </lineage>
</organism>
<dbReference type="GO" id="GO:0000155">
    <property type="term" value="F:phosphorelay sensor kinase activity"/>
    <property type="evidence" value="ECO:0007669"/>
    <property type="project" value="InterPro"/>
</dbReference>
<keyword evidence="14 18" id="KW-1133">Transmembrane helix</keyword>
<dbReference type="PROSITE" id="PS50109">
    <property type="entry name" value="HIS_KIN"/>
    <property type="match status" value="1"/>
</dbReference>
<evidence type="ECO:0000256" key="1">
    <source>
        <dbReference type="ARBA" id="ARBA00000085"/>
    </source>
</evidence>
<evidence type="ECO:0000256" key="3">
    <source>
        <dbReference type="ARBA" id="ARBA00012438"/>
    </source>
</evidence>
<dbReference type="FunFam" id="1.10.287.130:FF:000001">
    <property type="entry name" value="Two-component sensor histidine kinase"/>
    <property type="match status" value="1"/>
</dbReference>
<keyword evidence="9 21" id="KW-0808">Transferase</keyword>
<dbReference type="InterPro" id="IPR050351">
    <property type="entry name" value="BphY/WalK/GraS-like"/>
</dbReference>
<accession>A0A059ZXJ6</accession>
<dbReference type="InterPro" id="IPR014310">
    <property type="entry name" value="Sig_transdc_His_kinase_PhoR"/>
</dbReference>
<evidence type="ECO:0000259" key="20">
    <source>
        <dbReference type="PROSITE" id="PS50112"/>
    </source>
</evidence>
<evidence type="ECO:0000256" key="12">
    <source>
        <dbReference type="ARBA" id="ARBA00022777"/>
    </source>
</evidence>
<dbReference type="GeneID" id="92930853"/>
<dbReference type="RefSeq" id="WP_004871070.1">
    <property type="nucleotide sequence ID" value="NZ_CP005986.1"/>
</dbReference>
<keyword evidence="6" id="KW-1003">Cell membrane</keyword>
<dbReference type="InterPro" id="IPR003661">
    <property type="entry name" value="HisK_dim/P_dom"/>
</dbReference>
<dbReference type="GO" id="GO:0004721">
    <property type="term" value="F:phosphoprotein phosphatase activity"/>
    <property type="evidence" value="ECO:0007669"/>
    <property type="project" value="InterPro"/>
</dbReference>
<dbReference type="SUPFAM" id="SSF55874">
    <property type="entry name" value="ATPase domain of HSP90 chaperone/DNA topoisomerase II/histidine kinase"/>
    <property type="match status" value="1"/>
</dbReference>
<evidence type="ECO:0000256" key="7">
    <source>
        <dbReference type="ARBA" id="ARBA00022553"/>
    </source>
</evidence>
<feature type="transmembrane region" description="Helical" evidence="18">
    <location>
        <begin position="6"/>
        <end position="23"/>
    </location>
</feature>
<feature type="transmembrane region" description="Helical" evidence="18">
    <location>
        <begin position="30"/>
        <end position="47"/>
    </location>
</feature>
<dbReference type="SMART" id="SM00091">
    <property type="entry name" value="PAS"/>
    <property type="match status" value="1"/>
</dbReference>
<dbReference type="Pfam" id="PF13188">
    <property type="entry name" value="PAS_8"/>
    <property type="match status" value="1"/>
</dbReference>
<evidence type="ECO:0000256" key="17">
    <source>
        <dbReference type="ARBA" id="ARBA00025207"/>
    </source>
</evidence>
<dbReference type="SUPFAM" id="SSF55785">
    <property type="entry name" value="PYP-like sensor domain (PAS domain)"/>
    <property type="match status" value="1"/>
</dbReference>
<evidence type="ECO:0000256" key="14">
    <source>
        <dbReference type="ARBA" id="ARBA00022989"/>
    </source>
</evidence>
<evidence type="ECO:0000256" key="15">
    <source>
        <dbReference type="ARBA" id="ARBA00023012"/>
    </source>
</evidence>
<dbReference type="PROSITE" id="PS50112">
    <property type="entry name" value="PAS"/>
    <property type="match status" value="1"/>
</dbReference>
<keyword evidence="10 18" id="KW-0812">Transmembrane</keyword>
<keyword evidence="13" id="KW-0067">ATP-binding</keyword>
<evidence type="ECO:0000256" key="16">
    <source>
        <dbReference type="ARBA" id="ARBA00023136"/>
    </source>
</evidence>
<dbReference type="InterPro" id="IPR000014">
    <property type="entry name" value="PAS"/>
</dbReference>